<organism evidence="2 3">
    <name type="scientific">Hydrocarboniclastica marina</name>
    <dbReference type="NCBI Taxonomy" id="2259620"/>
    <lineage>
        <taxon>Bacteria</taxon>
        <taxon>Pseudomonadati</taxon>
        <taxon>Pseudomonadota</taxon>
        <taxon>Gammaproteobacteria</taxon>
        <taxon>Alteromonadales</taxon>
        <taxon>Alteromonadaceae</taxon>
        <taxon>Hydrocarboniclastica</taxon>
    </lineage>
</organism>
<dbReference type="KEGG" id="hmi:soil367_01255"/>
<dbReference type="PANTHER" id="PTHR22617:SF43">
    <property type="entry name" value="PROTEIN PILI"/>
    <property type="match status" value="1"/>
</dbReference>
<dbReference type="GO" id="GO:0006935">
    <property type="term" value="P:chemotaxis"/>
    <property type="evidence" value="ECO:0007669"/>
    <property type="project" value="InterPro"/>
</dbReference>
<dbReference type="GO" id="GO:0007165">
    <property type="term" value="P:signal transduction"/>
    <property type="evidence" value="ECO:0007669"/>
    <property type="project" value="InterPro"/>
</dbReference>
<dbReference type="PROSITE" id="PS50851">
    <property type="entry name" value="CHEW"/>
    <property type="match status" value="1"/>
</dbReference>
<dbReference type="GO" id="GO:0005829">
    <property type="term" value="C:cytosol"/>
    <property type="evidence" value="ECO:0007669"/>
    <property type="project" value="TreeGrafter"/>
</dbReference>
<evidence type="ECO:0000313" key="3">
    <source>
        <dbReference type="Proteomes" id="UP000298049"/>
    </source>
</evidence>
<dbReference type="RefSeq" id="WP_136546143.1">
    <property type="nucleotide sequence ID" value="NZ_CP031093.1"/>
</dbReference>
<dbReference type="InterPro" id="IPR036061">
    <property type="entry name" value="CheW-like_dom_sf"/>
</dbReference>
<dbReference type="Gene3D" id="2.40.50.180">
    <property type="entry name" value="CheA-289, Domain 4"/>
    <property type="match status" value="1"/>
</dbReference>
<evidence type="ECO:0000259" key="1">
    <source>
        <dbReference type="PROSITE" id="PS50851"/>
    </source>
</evidence>
<evidence type="ECO:0000313" key="2">
    <source>
        <dbReference type="EMBL" id="QCF24690.1"/>
    </source>
</evidence>
<dbReference type="PANTHER" id="PTHR22617">
    <property type="entry name" value="CHEMOTAXIS SENSOR HISTIDINE KINASE-RELATED"/>
    <property type="match status" value="1"/>
</dbReference>
<dbReference type="SUPFAM" id="SSF50341">
    <property type="entry name" value="CheW-like"/>
    <property type="match status" value="1"/>
</dbReference>
<name>A0A4V1D8C3_9ALTE</name>
<gene>
    <name evidence="2" type="ORF">soil367_01255</name>
</gene>
<dbReference type="OrthoDB" id="5298045at2"/>
<dbReference type="EMBL" id="CP031093">
    <property type="protein sequence ID" value="QCF24690.1"/>
    <property type="molecule type" value="Genomic_DNA"/>
</dbReference>
<dbReference type="Pfam" id="PF01584">
    <property type="entry name" value="CheW"/>
    <property type="match status" value="1"/>
</dbReference>
<protein>
    <submittedName>
        <fullName evidence="2">Chemotaxis protein CheW</fullName>
    </submittedName>
</protein>
<dbReference type="InterPro" id="IPR039315">
    <property type="entry name" value="CheW"/>
</dbReference>
<dbReference type="AlphaFoldDB" id="A0A4V1D8C3"/>
<dbReference type="Gene3D" id="2.30.30.40">
    <property type="entry name" value="SH3 Domains"/>
    <property type="match status" value="1"/>
</dbReference>
<feature type="domain" description="CheW-like" evidence="1">
    <location>
        <begin position="34"/>
        <end position="175"/>
    </location>
</feature>
<accession>A0A4V1D8C3</accession>
<keyword evidence="3" id="KW-1185">Reference proteome</keyword>
<reference evidence="2 3" key="1">
    <citation type="submission" date="2018-07" db="EMBL/GenBank/DDBJ databases">
        <title>Marsedoiliclastica nanhaica gen. nov. sp. nov., a novel marine hydrocarbonoclastic bacterium isolated from an in-situ enriched hydrocarbon-degrading consortium in deep-sea sediment.</title>
        <authorList>
            <person name="Dong C."/>
            <person name="Ma T."/>
            <person name="Liu R."/>
            <person name="Shao Z."/>
        </authorList>
    </citation>
    <scope>NUCLEOTIDE SEQUENCE [LARGE SCALE GENOMIC DNA]</scope>
    <source>
        <strain evidence="3">soil36-7</strain>
    </source>
</reference>
<dbReference type="Proteomes" id="UP000298049">
    <property type="component" value="Chromosome"/>
</dbReference>
<proteinExistence type="predicted"/>
<dbReference type="SMART" id="SM00260">
    <property type="entry name" value="CheW"/>
    <property type="match status" value="1"/>
</dbReference>
<sequence length="181" mass="20187">MAAKSSPFAVLANIDKRSRALSKGLPAQEEAVELWHGIGFMLDGKRYVAPMGEVVEILHIPRYTQVPGVKPFMLGAANVRGRLLPVIELASFVDLPRSSRAQRDRRVLVVEQDDIFCGLIVDAVLGMQYFAVDSFTGSNDDADVSLQPFLRGAYERNDEQWAVFSMVELVEDERFLDAAVW</sequence>
<dbReference type="InterPro" id="IPR002545">
    <property type="entry name" value="CheW-lke_dom"/>
</dbReference>